<dbReference type="GO" id="GO:0008982">
    <property type="term" value="F:protein-N(PI)-phosphohistidine-sugar phosphotransferase activity"/>
    <property type="evidence" value="ECO:0007669"/>
    <property type="project" value="InterPro"/>
</dbReference>
<dbReference type="AlphaFoldDB" id="A0A251YIJ1"/>
<dbReference type="Gene3D" id="3.40.50.2300">
    <property type="match status" value="1"/>
</dbReference>
<keyword evidence="4" id="KW-0808">Transferase</keyword>
<comment type="caution">
    <text evidence="10">The sequence shown here is derived from an EMBL/GenBank/DDBJ whole genome shotgun (WGS) entry which is preliminary data.</text>
</comment>
<dbReference type="Proteomes" id="UP000195011">
    <property type="component" value="Unassembled WGS sequence"/>
</dbReference>
<dbReference type="InterPro" id="IPR013012">
    <property type="entry name" value="PTS_EIIB_3"/>
</dbReference>
<keyword evidence="5" id="KW-0598">Phosphotransferase system</keyword>
<dbReference type="RefSeq" id="WP_086517192.1">
    <property type="nucleotide sequence ID" value="NZ_MDJY01000034.1"/>
</dbReference>
<feature type="domain" description="PTS EIIB type-3" evidence="9">
    <location>
        <begin position="2"/>
        <end position="107"/>
    </location>
</feature>
<evidence type="ECO:0000256" key="1">
    <source>
        <dbReference type="ARBA" id="ARBA00022448"/>
    </source>
</evidence>
<protein>
    <submittedName>
        <fullName evidence="10">PTS system, Lactose/Cellobiose specific IIB subunit</fullName>
    </submittedName>
</protein>
<evidence type="ECO:0000259" key="9">
    <source>
        <dbReference type="PROSITE" id="PS51100"/>
    </source>
</evidence>
<name>A0A251YIJ1_9MICO</name>
<proteinExistence type="predicted"/>
<dbReference type="SUPFAM" id="SSF52794">
    <property type="entry name" value="PTS system IIB component-like"/>
    <property type="match status" value="1"/>
</dbReference>
<sequence length="129" mass="12740">MTGRILVVCGSGASSTFLAHRLRSLAEADGLEIEAVAGSVADVRLDAAGMDVVLLGAHLADRLDLVRRAAADEGATAVLLDADASRPEGARAALDRALAAMRHGGRALGMGAAPGRSAGAPAGGAPHPA</sequence>
<evidence type="ECO:0000256" key="7">
    <source>
        <dbReference type="PROSITE-ProRule" id="PRU00423"/>
    </source>
</evidence>
<keyword evidence="6" id="KW-0418">Kinase</keyword>
<evidence type="ECO:0000256" key="8">
    <source>
        <dbReference type="SAM" id="MobiDB-lite"/>
    </source>
</evidence>
<evidence type="ECO:0000256" key="4">
    <source>
        <dbReference type="ARBA" id="ARBA00022679"/>
    </source>
</evidence>
<evidence type="ECO:0000256" key="6">
    <source>
        <dbReference type="ARBA" id="ARBA00022777"/>
    </source>
</evidence>
<dbReference type="InterPro" id="IPR003501">
    <property type="entry name" value="PTS_EIIB_2/3"/>
</dbReference>
<keyword evidence="1" id="KW-0813">Transport</keyword>
<evidence type="ECO:0000256" key="5">
    <source>
        <dbReference type="ARBA" id="ARBA00022683"/>
    </source>
</evidence>
<accession>A0A251YIJ1</accession>
<gene>
    <name evidence="10" type="ORF">BFL36_06650</name>
</gene>
<reference evidence="10 11" key="1">
    <citation type="submission" date="2016-08" db="EMBL/GenBank/DDBJ databases">
        <title>Genome sequence of Clavibacter michiganensis spp strain CFBP8017.</title>
        <authorList>
            <person name="Thapa S.P."/>
            <person name="Coaker G."/>
            <person name="Jacques M.-A."/>
        </authorList>
    </citation>
    <scope>NUCLEOTIDE SEQUENCE [LARGE SCALE GENOMIC DNA]</scope>
    <source>
        <strain evidence="10">CFBP8017</strain>
    </source>
</reference>
<evidence type="ECO:0000256" key="3">
    <source>
        <dbReference type="ARBA" id="ARBA00022597"/>
    </source>
</evidence>
<dbReference type="EMBL" id="MDJY01000034">
    <property type="protein sequence ID" value="OUE24044.1"/>
    <property type="molecule type" value="Genomic_DNA"/>
</dbReference>
<evidence type="ECO:0000313" key="11">
    <source>
        <dbReference type="Proteomes" id="UP000195011"/>
    </source>
</evidence>
<dbReference type="GO" id="GO:0016301">
    <property type="term" value="F:kinase activity"/>
    <property type="evidence" value="ECO:0007669"/>
    <property type="project" value="UniProtKB-KW"/>
</dbReference>
<keyword evidence="3" id="KW-0762">Sugar transport</keyword>
<feature type="modified residue" description="Phosphocysteine; by EIIA" evidence="7">
    <location>
        <position position="9"/>
    </location>
</feature>
<organism evidence="10 11">
    <name type="scientific">Clavibacter michiganensis</name>
    <dbReference type="NCBI Taxonomy" id="28447"/>
    <lineage>
        <taxon>Bacteria</taxon>
        <taxon>Bacillati</taxon>
        <taxon>Actinomycetota</taxon>
        <taxon>Actinomycetes</taxon>
        <taxon>Micrococcales</taxon>
        <taxon>Microbacteriaceae</taxon>
        <taxon>Clavibacter</taxon>
    </lineage>
</organism>
<dbReference type="PROSITE" id="PS51100">
    <property type="entry name" value="PTS_EIIB_TYPE_3"/>
    <property type="match status" value="1"/>
</dbReference>
<feature type="region of interest" description="Disordered" evidence="8">
    <location>
        <begin position="110"/>
        <end position="129"/>
    </location>
</feature>
<evidence type="ECO:0000256" key="2">
    <source>
        <dbReference type="ARBA" id="ARBA00022553"/>
    </source>
</evidence>
<evidence type="ECO:0000313" key="10">
    <source>
        <dbReference type="EMBL" id="OUE24044.1"/>
    </source>
</evidence>
<dbReference type="InterPro" id="IPR036095">
    <property type="entry name" value="PTS_EIIB-like_sf"/>
</dbReference>
<dbReference type="Pfam" id="PF02302">
    <property type="entry name" value="PTS_IIB"/>
    <property type="match status" value="1"/>
</dbReference>
<dbReference type="GO" id="GO:0009401">
    <property type="term" value="P:phosphoenolpyruvate-dependent sugar phosphotransferase system"/>
    <property type="evidence" value="ECO:0007669"/>
    <property type="project" value="UniProtKB-KW"/>
</dbReference>
<keyword evidence="2" id="KW-0597">Phosphoprotein</keyword>